<comment type="catalytic activity">
    <reaction evidence="14">
        <text>riboflavin + ATP = FMN + ADP + H(+)</text>
        <dbReference type="Rhea" id="RHEA:14357"/>
        <dbReference type="ChEBI" id="CHEBI:15378"/>
        <dbReference type="ChEBI" id="CHEBI:30616"/>
        <dbReference type="ChEBI" id="CHEBI:57986"/>
        <dbReference type="ChEBI" id="CHEBI:58210"/>
        <dbReference type="ChEBI" id="CHEBI:456216"/>
        <dbReference type="EC" id="2.7.1.26"/>
    </reaction>
    <physiologicalReaction direction="left-to-right" evidence="14">
        <dbReference type="Rhea" id="RHEA:14358"/>
    </physiologicalReaction>
</comment>
<dbReference type="GO" id="GO:0008531">
    <property type="term" value="F:riboflavin kinase activity"/>
    <property type="evidence" value="ECO:0007669"/>
    <property type="project" value="UniProtKB-EC"/>
</dbReference>
<sequence>MSKKSLPHYAAGIIVKGFGRGSKELGIPTANYPLEVVKQLPNDIETGIYFGWANIDNGDIHKMVMSIGWNPFFENQEKSMETHIMYPYNRDLYGQVLKVCICGYIRPEKNFDSLEALISTINDDIEYANLALERGEFVDMKKSNFFRES</sequence>
<evidence type="ECO:0000256" key="10">
    <source>
        <dbReference type="ARBA" id="ARBA00022777"/>
    </source>
</evidence>
<accession>A0A9Q0MSS5</accession>
<dbReference type="PANTHER" id="PTHR22749">
    <property type="entry name" value="RIBOFLAVIN KINASE/FMN ADENYLYLTRANSFERASE"/>
    <property type="match status" value="1"/>
</dbReference>
<evidence type="ECO:0000256" key="11">
    <source>
        <dbReference type="ARBA" id="ARBA00022833"/>
    </source>
</evidence>
<dbReference type="InterPro" id="IPR023468">
    <property type="entry name" value="Riboflavin_kinase"/>
</dbReference>
<organism evidence="18 19">
    <name type="scientific">Pseudolycoriella hygida</name>
    <dbReference type="NCBI Taxonomy" id="35572"/>
    <lineage>
        <taxon>Eukaryota</taxon>
        <taxon>Metazoa</taxon>
        <taxon>Ecdysozoa</taxon>
        <taxon>Arthropoda</taxon>
        <taxon>Hexapoda</taxon>
        <taxon>Insecta</taxon>
        <taxon>Pterygota</taxon>
        <taxon>Neoptera</taxon>
        <taxon>Endopterygota</taxon>
        <taxon>Diptera</taxon>
        <taxon>Nematocera</taxon>
        <taxon>Sciaroidea</taxon>
        <taxon>Sciaridae</taxon>
        <taxon>Pseudolycoriella</taxon>
    </lineage>
</organism>
<dbReference type="FunFam" id="2.40.30.30:FF:000002">
    <property type="entry name" value="Riboflavin kinase, putative"/>
    <property type="match status" value="1"/>
</dbReference>
<dbReference type="GO" id="GO:0046872">
    <property type="term" value="F:metal ion binding"/>
    <property type="evidence" value="ECO:0007669"/>
    <property type="project" value="UniProtKB-KW"/>
</dbReference>
<dbReference type="GO" id="GO:0009231">
    <property type="term" value="P:riboflavin biosynthetic process"/>
    <property type="evidence" value="ECO:0007669"/>
    <property type="project" value="InterPro"/>
</dbReference>
<evidence type="ECO:0000256" key="9">
    <source>
        <dbReference type="ARBA" id="ARBA00022741"/>
    </source>
</evidence>
<keyword evidence="5" id="KW-0285">Flavoprotein</keyword>
<dbReference type="Proteomes" id="UP001151699">
    <property type="component" value="Chromosome C"/>
</dbReference>
<keyword evidence="8" id="KW-0479">Metal-binding</keyword>
<evidence type="ECO:0000256" key="7">
    <source>
        <dbReference type="ARBA" id="ARBA00022679"/>
    </source>
</evidence>
<evidence type="ECO:0000256" key="12">
    <source>
        <dbReference type="ARBA" id="ARBA00022840"/>
    </source>
</evidence>
<dbReference type="EMBL" id="WJQU01000004">
    <property type="protein sequence ID" value="KAJ6636449.1"/>
    <property type="molecule type" value="Genomic_DNA"/>
</dbReference>
<dbReference type="SUPFAM" id="SSF82114">
    <property type="entry name" value="Riboflavin kinase-like"/>
    <property type="match status" value="1"/>
</dbReference>
<evidence type="ECO:0000256" key="13">
    <source>
        <dbReference type="ARBA" id="ARBA00029789"/>
    </source>
</evidence>
<comment type="pathway">
    <text evidence="2">Cofactor biosynthesis; FMN biosynthesis; FMN from riboflavin (ATP route): step 1/1.</text>
</comment>
<dbReference type="EC" id="2.7.1.26" evidence="3"/>
<keyword evidence="11" id="KW-0862">Zinc</keyword>
<evidence type="ECO:0000259" key="17">
    <source>
        <dbReference type="SMART" id="SM00904"/>
    </source>
</evidence>
<dbReference type="Gene3D" id="2.40.30.30">
    <property type="entry name" value="Riboflavin kinase-like"/>
    <property type="match status" value="1"/>
</dbReference>
<evidence type="ECO:0000256" key="14">
    <source>
        <dbReference type="ARBA" id="ARBA00050912"/>
    </source>
</evidence>
<keyword evidence="7" id="KW-0808">Transferase</keyword>
<evidence type="ECO:0000256" key="4">
    <source>
        <dbReference type="ARBA" id="ARBA00017394"/>
    </source>
</evidence>
<keyword evidence="12" id="KW-0067">ATP-binding</keyword>
<keyword evidence="9" id="KW-0547">Nucleotide-binding</keyword>
<evidence type="ECO:0000256" key="5">
    <source>
        <dbReference type="ARBA" id="ARBA00022630"/>
    </source>
</evidence>
<evidence type="ECO:0000256" key="2">
    <source>
        <dbReference type="ARBA" id="ARBA00005201"/>
    </source>
</evidence>
<comment type="function">
    <text evidence="15">Catalyzes the phosphorylation of riboflavin (vitamin B2) to form flavin-mononucleotide (FMN), hence rate-limiting enzyme in the synthesis of FAD. Essential for TNF-induced reactive oxygen species (ROS) production. Through its interaction with both TNFRSF1A and CYBA, physically and functionally couples TNFRSF1A to NADPH oxidase. TNF-activation of RFK may enhance the incorporation of FAD in NADPH oxidase, a critical step for the assembly and activation of NADPH oxidase.</text>
</comment>
<keyword evidence="6" id="KW-0288">FMN</keyword>
<keyword evidence="19" id="KW-1185">Reference proteome</keyword>
<dbReference type="InterPro" id="IPR023465">
    <property type="entry name" value="Riboflavin_kinase_dom_sf"/>
</dbReference>
<evidence type="ECO:0000313" key="18">
    <source>
        <dbReference type="EMBL" id="KAJ6636449.1"/>
    </source>
</evidence>
<reference evidence="18" key="1">
    <citation type="submission" date="2022-07" db="EMBL/GenBank/DDBJ databases">
        <authorList>
            <person name="Trinca V."/>
            <person name="Uliana J.V.C."/>
            <person name="Torres T.T."/>
            <person name="Ward R.J."/>
            <person name="Monesi N."/>
        </authorList>
    </citation>
    <scope>NUCLEOTIDE SEQUENCE</scope>
    <source>
        <strain evidence="18">HSMRA1968</strain>
        <tissue evidence="18">Whole embryos</tissue>
    </source>
</reference>
<dbReference type="PANTHER" id="PTHR22749:SF6">
    <property type="entry name" value="RIBOFLAVIN KINASE"/>
    <property type="match status" value="1"/>
</dbReference>
<dbReference type="SMART" id="SM00904">
    <property type="entry name" value="Flavokinase"/>
    <property type="match status" value="1"/>
</dbReference>
<dbReference type="AlphaFoldDB" id="A0A9Q0MSS5"/>
<comment type="caution">
    <text evidence="18">The sequence shown here is derived from an EMBL/GenBank/DDBJ whole genome shotgun (WGS) entry which is preliminary data.</text>
</comment>
<evidence type="ECO:0000256" key="8">
    <source>
        <dbReference type="ARBA" id="ARBA00022723"/>
    </source>
</evidence>
<dbReference type="OrthoDB" id="276388at2759"/>
<keyword evidence="10 18" id="KW-0418">Kinase</keyword>
<proteinExistence type="predicted"/>
<evidence type="ECO:0000313" key="19">
    <source>
        <dbReference type="Proteomes" id="UP001151699"/>
    </source>
</evidence>
<dbReference type="GO" id="GO:0005739">
    <property type="term" value="C:mitochondrion"/>
    <property type="evidence" value="ECO:0007669"/>
    <property type="project" value="TreeGrafter"/>
</dbReference>
<gene>
    <name evidence="18" type="primary">anon-84Ea</name>
    <name evidence="18" type="ORF">Bhyg_15039</name>
</gene>
<protein>
    <recommendedName>
        <fullName evidence="4">Riboflavin kinase</fullName>
        <ecNumber evidence="3">2.7.1.26</ecNumber>
    </recommendedName>
    <alternativeName>
        <fullName evidence="16">ATP:riboflavin 5'-phosphotransferase</fullName>
    </alternativeName>
    <alternativeName>
        <fullName evidence="13">Flavokinase</fullName>
    </alternativeName>
</protein>
<dbReference type="GO" id="GO:0005524">
    <property type="term" value="F:ATP binding"/>
    <property type="evidence" value="ECO:0007669"/>
    <property type="project" value="UniProtKB-KW"/>
</dbReference>
<dbReference type="InterPro" id="IPR015865">
    <property type="entry name" value="Riboflavin_kinase_bac/euk"/>
</dbReference>
<evidence type="ECO:0000256" key="6">
    <source>
        <dbReference type="ARBA" id="ARBA00022643"/>
    </source>
</evidence>
<dbReference type="GO" id="GO:0009398">
    <property type="term" value="P:FMN biosynthetic process"/>
    <property type="evidence" value="ECO:0007669"/>
    <property type="project" value="TreeGrafter"/>
</dbReference>
<evidence type="ECO:0000256" key="16">
    <source>
        <dbReference type="ARBA" id="ARBA00077632"/>
    </source>
</evidence>
<evidence type="ECO:0000256" key="1">
    <source>
        <dbReference type="ARBA" id="ARBA00001947"/>
    </source>
</evidence>
<name>A0A9Q0MSS5_9DIPT</name>
<evidence type="ECO:0000256" key="3">
    <source>
        <dbReference type="ARBA" id="ARBA00012105"/>
    </source>
</evidence>
<dbReference type="Pfam" id="PF01687">
    <property type="entry name" value="Flavokinase"/>
    <property type="match status" value="1"/>
</dbReference>
<evidence type="ECO:0000256" key="15">
    <source>
        <dbReference type="ARBA" id="ARBA00054097"/>
    </source>
</evidence>
<feature type="domain" description="Riboflavin kinase" evidence="17">
    <location>
        <begin position="5"/>
        <end position="133"/>
    </location>
</feature>
<comment type="cofactor">
    <cofactor evidence="1">
        <name>Zn(2+)</name>
        <dbReference type="ChEBI" id="CHEBI:29105"/>
    </cofactor>
</comment>